<protein>
    <submittedName>
        <fullName evidence="1">Uncharacterized protein</fullName>
    </submittedName>
</protein>
<gene>
    <name evidence="1" type="ORF">WDC_1351</name>
</gene>
<dbReference type="AlphaFoldDB" id="A0A0D1A8G7"/>
<keyword evidence="2" id="KW-1185">Reference proteome</keyword>
<comment type="caution">
    <text evidence="1">The sequence shown here is derived from an EMBL/GenBank/DDBJ whole genome shotgun (WGS) entry which is preliminary data.</text>
</comment>
<accession>A0A0D1A8G7</accession>
<reference evidence="1 2" key="1">
    <citation type="submission" date="2013-08" db="EMBL/GenBank/DDBJ databases">
        <title>Lactobacillus wasatchii sp. WDC04, a late gas producing bacteria isolated from aged chedder cheese.</title>
        <authorList>
            <person name="Oberg C.J."/>
            <person name="Culumber M."/>
            <person name="McMahon D.J."/>
            <person name="Broadbent J.R."/>
            <person name="Oberg T.S."/>
            <person name="Ortaki F."/>
        </authorList>
    </citation>
    <scope>NUCLEOTIDE SEQUENCE [LARGE SCALE GENOMIC DNA]</scope>
    <source>
        <strain evidence="1 2">WDC04</strain>
    </source>
</reference>
<dbReference type="Proteomes" id="UP000032279">
    <property type="component" value="Unassembled WGS sequence"/>
</dbReference>
<dbReference type="EMBL" id="AWTT01000033">
    <property type="protein sequence ID" value="KIS03056.1"/>
    <property type="molecule type" value="Genomic_DNA"/>
</dbReference>
<evidence type="ECO:0000313" key="2">
    <source>
        <dbReference type="Proteomes" id="UP000032279"/>
    </source>
</evidence>
<sequence>MVSIDSKVIEFRNLIALKLLSHAPEKMLIQTLADNSARELTSDDLPVIELMLEAFDLILDHSVNAVRINGSETNIRRAMRLILQDFQSKLDVDPDQLIAEYPSLPAPAQAQLLAQVNEIKIAQPQLSNHSLNYLTTELFILYCRYSQGEPSPYQLNQIFTSGQLAMIQGNQPIFTLAQSLVAGVSKAVKTELNEIESYYLMLKIWLSVQN</sequence>
<dbReference type="PATRIC" id="fig|1335616.4.peg.1354"/>
<dbReference type="OrthoDB" id="2283193at2"/>
<organism evidence="1 2">
    <name type="scientific">Paucilactobacillus wasatchensis</name>
    <dbReference type="NCBI Taxonomy" id="1335616"/>
    <lineage>
        <taxon>Bacteria</taxon>
        <taxon>Bacillati</taxon>
        <taxon>Bacillota</taxon>
        <taxon>Bacilli</taxon>
        <taxon>Lactobacillales</taxon>
        <taxon>Lactobacillaceae</taxon>
        <taxon>Paucilactobacillus</taxon>
    </lineage>
</organism>
<proteinExistence type="predicted"/>
<name>A0A0D1A8G7_9LACO</name>
<dbReference type="RefSeq" id="WP_044011082.1">
    <property type="nucleotide sequence ID" value="NZ_AWTT01000033.1"/>
</dbReference>
<evidence type="ECO:0000313" key="1">
    <source>
        <dbReference type="EMBL" id="KIS03056.1"/>
    </source>
</evidence>